<evidence type="ECO:0000313" key="2">
    <source>
        <dbReference type="Proteomes" id="UP001153269"/>
    </source>
</evidence>
<reference evidence="1" key="1">
    <citation type="submission" date="2020-03" db="EMBL/GenBank/DDBJ databases">
        <authorList>
            <person name="Weist P."/>
        </authorList>
    </citation>
    <scope>NUCLEOTIDE SEQUENCE</scope>
</reference>
<sequence length="139" mass="15025">MFGEVVVTRRRVHRSATTRLLTELAGSQRVLLAGEETPKCIATSTVVKVLQFDSERSQLANHITTSRIGDQLQEPERPSQYLTVAVPATSCLFGAAGTSTQASQLILLLSHYTVTEEEGGGEFRVQAPLCCCQSCVIGD</sequence>
<evidence type="ECO:0000313" key="1">
    <source>
        <dbReference type="EMBL" id="CAB1420475.1"/>
    </source>
</evidence>
<protein>
    <submittedName>
        <fullName evidence="1">Uncharacterized protein</fullName>
    </submittedName>
</protein>
<name>A0A9N7TWV7_PLEPL</name>
<dbReference type="Proteomes" id="UP001153269">
    <property type="component" value="Unassembled WGS sequence"/>
</dbReference>
<comment type="caution">
    <text evidence="1">The sequence shown here is derived from an EMBL/GenBank/DDBJ whole genome shotgun (WGS) entry which is preliminary data.</text>
</comment>
<keyword evidence="2" id="KW-1185">Reference proteome</keyword>
<dbReference type="EMBL" id="CADEAL010000458">
    <property type="protein sequence ID" value="CAB1420475.1"/>
    <property type="molecule type" value="Genomic_DNA"/>
</dbReference>
<organism evidence="1 2">
    <name type="scientific">Pleuronectes platessa</name>
    <name type="common">European plaice</name>
    <dbReference type="NCBI Taxonomy" id="8262"/>
    <lineage>
        <taxon>Eukaryota</taxon>
        <taxon>Metazoa</taxon>
        <taxon>Chordata</taxon>
        <taxon>Craniata</taxon>
        <taxon>Vertebrata</taxon>
        <taxon>Euteleostomi</taxon>
        <taxon>Actinopterygii</taxon>
        <taxon>Neopterygii</taxon>
        <taxon>Teleostei</taxon>
        <taxon>Neoteleostei</taxon>
        <taxon>Acanthomorphata</taxon>
        <taxon>Carangaria</taxon>
        <taxon>Pleuronectiformes</taxon>
        <taxon>Pleuronectoidei</taxon>
        <taxon>Pleuronectidae</taxon>
        <taxon>Pleuronectes</taxon>
    </lineage>
</organism>
<gene>
    <name evidence="1" type="ORF">PLEPLA_LOCUS8350</name>
</gene>
<dbReference type="AlphaFoldDB" id="A0A9N7TWV7"/>
<accession>A0A9N7TWV7</accession>
<proteinExistence type="predicted"/>